<proteinExistence type="predicted"/>
<reference evidence="3" key="1">
    <citation type="submission" date="2021-11" db="EMBL/GenBank/DDBJ databases">
        <title>BS-T2-15 a new species belonging to the Comamonadaceae family isolated from the soil of a French oak forest.</title>
        <authorList>
            <person name="Mieszkin S."/>
            <person name="Alain K."/>
        </authorList>
    </citation>
    <scope>NUCLEOTIDE SEQUENCE</scope>
    <source>
        <strain evidence="3">BS-T2-15</strain>
    </source>
</reference>
<keyword evidence="1" id="KW-0812">Transmembrane</keyword>
<dbReference type="Pfam" id="PF02517">
    <property type="entry name" value="Rce1-like"/>
    <property type="match status" value="1"/>
</dbReference>
<dbReference type="PANTHER" id="PTHR39430">
    <property type="entry name" value="MEMBRANE-ASSOCIATED PROTEASE-RELATED"/>
    <property type="match status" value="1"/>
</dbReference>
<keyword evidence="4" id="KW-1185">Reference proteome</keyword>
<feature type="transmembrane region" description="Helical" evidence="1">
    <location>
        <begin position="21"/>
        <end position="41"/>
    </location>
</feature>
<feature type="transmembrane region" description="Helical" evidence="1">
    <location>
        <begin position="124"/>
        <end position="147"/>
    </location>
</feature>
<dbReference type="PANTHER" id="PTHR39430:SF1">
    <property type="entry name" value="PROTEASE"/>
    <property type="match status" value="1"/>
</dbReference>
<keyword evidence="3" id="KW-0378">Hydrolase</keyword>
<dbReference type="GO" id="GO:0080120">
    <property type="term" value="P:CAAX-box protein maturation"/>
    <property type="evidence" value="ECO:0007669"/>
    <property type="project" value="UniProtKB-ARBA"/>
</dbReference>
<keyword evidence="1" id="KW-1133">Transmembrane helix</keyword>
<feature type="transmembrane region" description="Helical" evidence="1">
    <location>
        <begin position="53"/>
        <end position="71"/>
    </location>
</feature>
<dbReference type="GO" id="GO:0004175">
    <property type="term" value="F:endopeptidase activity"/>
    <property type="evidence" value="ECO:0007669"/>
    <property type="project" value="UniProtKB-ARBA"/>
</dbReference>
<feature type="transmembrane region" description="Helical" evidence="1">
    <location>
        <begin position="92"/>
        <end position="118"/>
    </location>
</feature>
<dbReference type="AlphaFoldDB" id="A0A9X2BZ73"/>
<sequence length="304" mass="31198">MNPVSVDAGAPSGIRRVLDLTIVRIVLALFTTALAGGLAQALVGEVAHRRFHAGWPDACGALAALAGYALYVRVVEQRAVAELGWRGAVAEIAAGLAGGAALVGAVVGSLVLVSIYRIDGVNAAAASGLVAGFAQMMFVGVFEELLMRAVLFRLLERSLGSWAALVISSLLFGLAHLPGNGAGTLALVIAIVAGAFFGAAWLATRRLWLCAALHVGWNFTLGHVFSAAVSGHERTPGLVEGHLQGPDWVTGGAYGLEASVLTLAFLAAAGTWLLAHAISHGHLVAWRSRAATPRPVVAATRAVG</sequence>
<keyword evidence="3" id="KW-0482">Metalloprotease</keyword>
<evidence type="ECO:0000313" key="4">
    <source>
        <dbReference type="Proteomes" id="UP001139353"/>
    </source>
</evidence>
<evidence type="ECO:0000256" key="1">
    <source>
        <dbReference type="SAM" id="Phobius"/>
    </source>
</evidence>
<keyword evidence="1" id="KW-0472">Membrane</keyword>
<name>A0A9X2BZ73_9BURK</name>
<dbReference type="InterPro" id="IPR003675">
    <property type="entry name" value="Rce1/LyrA-like_dom"/>
</dbReference>
<feature type="transmembrane region" description="Helical" evidence="1">
    <location>
        <begin position="183"/>
        <end position="203"/>
    </location>
</feature>
<feature type="transmembrane region" description="Helical" evidence="1">
    <location>
        <begin position="215"/>
        <end position="232"/>
    </location>
</feature>
<protein>
    <submittedName>
        <fullName evidence="3">CPBP family intramembrane metalloprotease</fullName>
    </submittedName>
</protein>
<organism evidence="3 4">
    <name type="scientific">Scleromatobacter humisilvae</name>
    <dbReference type="NCBI Taxonomy" id="2897159"/>
    <lineage>
        <taxon>Bacteria</taxon>
        <taxon>Pseudomonadati</taxon>
        <taxon>Pseudomonadota</taxon>
        <taxon>Betaproteobacteria</taxon>
        <taxon>Burkholderiales</taxon>
        <taxon>Sphaerotilaceae</taxon>
        <taxon>Scleromatobacter</taxon>
    </lineage>
</organism>
<evidence type="ECO:0000313" key="3">
    <source>
        <dbReference type="EMBL" id="MCK9685021.1"/>
    </source>
</evidence>
<feature type="domain" description="CAAX prenyl protease 2/Lysostaphin resistance protein A-like" evidence="2">
    <location>
        <begin position="129"/>
        <end position="219"/>
    </location>
</feature>
<dbReference type="EMBL" id="JAJLJH010000001">
    <property type="protein sequence ID" value="MCK9685021.1"/>
    <property type="molecule type" value="Genomic_DNA"/>
</dbReference>
<gene>
    <name evidence="3" type="ORF">LPC04_04785</name>
</gene>
<dbReference type="Proteomes" id="UP001139353">
    <property type="component" value="Unassembled WGS sequence"/>
</dbReference>
<evidence type="ECO:0000259" key="2">
    <source>
        <dbReference type="Pfam" id="PF02517"/>
    </source>
</evidence>
<keyword evidence="3" id="KW-0645">Protease</keyword>
<accession>A0A9X2BZ73</accession>
<dbReference type="GO" id="GO:0008237">
    <property type="term" value="F:metallopeptidase activity"/>
    <property type="evidence" value="ECO:0007669"/>
    <property type="project" value="UniProtKB-KW"/>
</dbReference>
<feature type="transmembrane region" description="Helical" evidence="1">
    <location>
        <begin position="252"/>
        <end position="275"/>
    </location>
</feature>
<comment type="caution">
    <text evidence="3">The sequence shown here is derived from an EMBL/GenBank/DDBJ whole genome shotgun (WGS) entry which is preliminary data.</text>
</comment>
<feature type="transmembrane region" description="Helical" evidence="1">
    <location>
        <begin position="159"/>
        <end position="177"/>
    </location>
</feature>
<dbReference type="RefSeq" id="WP_275681039.1">
    <property type="nucleotide sequence ID" value="NZ_JAJLJH010000001.1"/>
</dbReference>